<keyword evidence="1" id="KW-0648">Protein biosynthesis</keyword>
<evidence type="ECO:0000313" key="2">
    <source>
        <dbReference type="Proteomes" id="UP001139981"/>
    </source>
</evidence>
<reference evidence="1" key="1">
    <citation type="submission" date="2022-07" db="EMBL/GenBank/DDBJ databases">
        <title>Phylogenomic reconstructions and comparative analyses of Kickxellomycotina fungi.</title>
        <authorList>
            <person name="Reynolds N.K."/>
            <person name="Stajich J.E."/>
            <person name="Barry K."/>
            <person name="Grigoriev I.V."/>
            <person name="Crous P."/>
            <person name="Smith M.E."/>
        </authorList>
    </citation>
    <scope>NUCLEOTIDE SEQUENCE</scope>
    <source>
        <strain evidence="1">CBS 190363</strain>
    </source>
</reference>
<feature type="non-terminal residue" evidence="1">
    <location>
        <position position="466"/>
    </location>
</feature>
<proteinExistence type="predicted"/>
<protein>
    <submittedName>
        <fullName evidence="1">Translation initiation factor IF-2</fullName>
    </submittedName>
</protein>
<gene>
    <name evidence="1" type="primary">IFM1_2</name>
    <name evidence="1" type="ORF">IWW38_004395</name>
</gene>
<accession>A0ACC1LY17</accession>
<sequence>MYTTTARLGVTKPSIQCLERQYSSSTGASFLQREAHKLLQAKDNSAKWARPGGARAAHPHILSNRPIIGGHARNNLKSGHVASSGLSAKAFFEEEEVVAKPASGSERLRPTPVSEASARSTAPPVATQVGGGGAAARFFFANRKQGEAAVLPSVAWAATKSKPSTAEAKASSAAGSSSVHSSKSTEANNGSASSSMSKLMNAFVKKSQMEREAKSADILTGPKRLQERRRPDVKPGKHGDQTKTKEIEHGKRANKAAPARSSPLSKQFSRANGALRRSVLDKDDDEDDRAKNRRKRYTLPKKGMEVTLPLTITVDGLAKLLDVQNSHLMRKMANLGMDKLASDYLLTNEEAAEIALEYEVVPIIPDSTGPELYPQKLPSDMSVHPPRPPVVTIMGHVDHGKTTLLDTLRSSSITAGEAGGITQHIGAFSVQLKGGQAITFLDTPGHAAFSAMRARGANATDIVVLV</sequence>
<comment type="caution">
    <text evidence="1">The sequence shown here is derived from an EMBL/GenBank/DDBJ whole genome shotgun (WGS) entry which is preliminary data.</text>
</comment>
<keyword evidence="2" id="KW-1185">Reference proteome</keyword>
<keyword evidence="1" id="KW-0396">Initiation factor</keyword>
<name>A0ACC1LY17_9FUNG</name>
<organism evidence="1 2">
    <name type="scientific">Coemansia aciculifera</name>
    <dbReference type="NCBI Taxonomy" id="417176"/>
    <lineage>
        <taxon>Eukaryota</taxon>
        <taxon>Fungi</taxon>
        <taxon>Fungi incertae sedis</taxon>
        <taxon>Zoopagomycota</taxon>
        <taxon>Kickxellomycotina</taxon>
        <taxon>Kickxellomycetes</taxon>
        <taxon>Kickxellales</taxon>
        <taxon>Kickxellaceae</taxon>
        <taxon>Coemansia</taxon>
    </lineage>
</organism>
<dbReference type="EMBL" id="JANBVB010001573">
    <property type="protein sequence ID" value="KAJ2889964.1"/>
    <property type="molecule type" value="Genomic_DNA"/>
</dbReference>
<dbReference type="Proteomes" id="UP001139981">
    <property type="component" value="Unassembled WGS sequence"/>
</dbReference>
<evidence type="ECO:0000313" key="1">
    <source>
        <dbReference type="EMBL" id="KAJ2889964.1"/>
    </source>
</evidence>